<feature type="transmembrane region" description="Helical" evidence="7">
    <location>
        <begin position="96"/>
        <end position="118"/>
    </location>
</feature>
<dbReference type="PROSITE" id="PS50928">
    <property type="entry name" value="ABC_TM1"/>
    <property type="match status" value="1"/>
</dbReference>
<evidence type="ECO:0000256" key="4">
    <source>
        <dbReference type="ARBA" id="ARBA00022692"/>
    </source>
</evidence>
<sequence>MLRYTLKRLGYMVVTLWLIITITFFIMHLLPGTPLKNEEKIPPQVREQILEQYGLKDPLPVQYVKFMGNLLQGDLGKSMTLDGRNVADFIVEGFPVSAFVGTQAVIFGTLIGLLLGTIAGLNRGKLVDNAAIIVAVLGVSVPSFVMGGFLSYFVGVKLQWLPTGLWESYESSILPSLALSFGVIAQISRYVRTEMVEVLDQDYMKTAKAKGLNRSTVIIRHALRNALIPAVTVLGPLAVNIITGSLVIEQIFALPGLGKFFVQSIQQNDYTMIMGVTVFYSALIIIVIFLVDLLYGLIDPRIRISGAKE</sequence>
<dbReference type="AlphaFoldDB" id="A0AA45WIN9"/>
<proteinExistence type="inferred from homology"/>
<organism evidence="9 10">
    <name type="scientific">Laceyella tengchongensis</name>
    <dbReference type="NCBI Taxonomy" id="574699"/>
    <lineage>
        <taxon>Bacteria</taxon>
        <taxon>Bacillati</taxon>
        <taxon>Bacillota</taxon>
        <taxon>Bacilli</taxon>
        <taxon>Bacillales</taxon>
        <taxon>Thermoactinomycetaceae</taxon>
        <taxon>Laceyella</taxon>
    </lineage>
</organism>
<dbReference type="GO" id="GO:0055085">
    <property type="term" value="P:transmembrane transport"/>
    <property type="evidence" value="ECO:0007669"/>
    <property type="project" value="InterPro"/>
</dbReference>
<protein>
    <submittedName>
        <fullName evidence="9">Oligopeptide transport system permease protein</fullName>
    </submittedName>
</protein>
<comment type="similarity">
    <text evidence="7">Belongs to the binding-protein-dependent transport system permease family.</text>
</comment>
<feature type="transmembrane region" description="Helical" evidence="7">
    <location>
        <begin position="130"/>
        <end position="153"/>
    </location>
</feature>
<evidence type="ECO:0000313" key="9">
    <source>
        <dbReference type="EMBL" id="SMP00761.1"/>
    </source>
</evidence>
<reference evidence="9" key="1">
    <citation type="submission" date="2017-05" db="EMBL/GenBank/DDBJ databases">
        <authorList>
            <person name="Varghese N."/>
            <person name="Submissions S."/>
        </authorList>
    </citation>
    <scope>NUCLEOTIDE SEQUENCE</scope>
    <source>
        <strain evidence="9">DSM 45262</strain>
    </source>
</reference>
<keyword evidence="10" id="KW-1185">Reference proteome</keyword>
<evidence type="ECO:0000256" key="3">
    <source>
        <dbReference type="ARBA" id="ARBA00022475"/>
    </source>
</evidence>
<feature type="transmembrane region" description="Helical" evidence="7">
    <location>
        <begin position="9"/>
        <end position="30"/>
    </location>
</feature>
<evidence type="ECO:0000256" key="2">
    <source>
        <dbReference type="ARBA" id="ARBA00022448"/>
    </source>
</evidence>
<keyword evidence="4 7" id="KW-0812">Transmembrane</keyword>
<gene>
    <name evidence="9" type="ORF">SAMN06265361_101149</name>
</gene>
<evidence type="ECO:0000256" key="1">
    <source>
        <dbReference type="ARBA" id="ARBA00004651"/>
    </source>
</evidence>
<dbReference type="InterPro" id="IPR000515">
    <property type="entry name" value="MetI-like"/>
</dbReference>
<comment type="caution">
    <text evidence="9">The sequence shown here is derived from an EMBL/GenBank/DDBJ whole genome shotgun (WGS) entry which is preliminary data.</text>
</comment>
<dbReference type="SUPFAM" id="SSF161098">
    <property type="entry name" value="MetI-like"/>
    <property type="match status" value="1"/>
</dbReference>
<feature type="domain" description="ABC transmembrane type-1" evidence="8">
    <location>
        <begin position="94"/>
        <end position="295"/>
    </location>
</feature>
<keyword evidence="2 7" id="KW-0813">Transport</keyword>
<evidence type="ECO:0000256" key="7">
    <source>
        <dbReference type="RuleBase" id="RU363032"/>
    </source>
</evidence>
<keyword evidence="5 7" id="KW-1133">Transmembrane helix</keyword>
<comment type="subcellular location">
    <subcellularLocation>
        <location evidence="1 7">Cell membrane</location>
        <topology evidence="1 7">Multi-pass membrane protein</topology>
    </subcellularLocation>
</comment>
<evidence type="ECO:0000313" key="10">
    <source>
        <dbReference type="Proteomes" id="UP001157946"/>
    </source>
</evidence>
<dbReference type="InterPro" id="IPR035906">
    <property type="entry name" value="MetI-like_sf"/>
</dbReference>
<dbReference type="PANTHER" id="PTHR43163:SF6">
    <property type="entry name" value="DIPEPTIDE TRANSPORT SYSTEM PERMEASE PROTEIN DPPB-RELATED"/>
    <property type="match status" value="1"/>
</dbReference>
<dbReference type="EMBL" id="FXTU01000001">
    <property type="protein sequence ID" value="SMP00761.1"/>
    <property type="molecule type" value="Genomic_DNA"/>
</dbReference>
<dbReference type="Gene3D" id="1.10.3720.10">
    <property type="entry name" value="MetI-like"/>
    <property type="match status" value="1"/>
</dbReference>
<name>A0AA45WIN9_9BACL</name>
<accession>A0AA45WIN9</accession>
<dbReference type="RefSeq" id="WP_284723812.1">
    <property type="nucleotide sequence ID" value="NZ_FXTU01000001.1"/>
</dbReference>
<feature type="transmembrane region" description="Helical" evidence="7">
    <location>
        <begin position="173"/>
        <end position="191"/>
    </location>
</feature>
<dbReference type="Pfam" id="PF00528">
    <property type="entry name" value="BPD_transp_1"/>
    <property type="match status" value="1"/>
</dbReference>
<keyword evidence="3" id="KW-1003">Cell membrane</keyword>
<dbReference type="InterPro" id="IPR045621">
    <property type="entry name" value="BPD_transp_1_N"/>
</dbReference>
<dbReference type="GO" id="GO:0005886">
    <property type="term" value="C:plasma membrane"/>
    <property type="evidence" value="ECO:0007669"/>
    <property type="project" value="UniProtKB-SubCell"/>
</dbReference>
<evidence type="ECO:0000256" key="6">
    <source>
        <dbReference type="ARBA" id="ARBA00023136"/>
    </source>
</evidence>
<evidence type="ECO:0000256" key="5">
    <source>
        <dbReference type="ARBA" id="ARBA00022989"/>
    </source>
</evidence>
<evidence type="ECO:0000259" key="8">
    <source>
        <dbReference type="PROSITE" id="PS50928"/>
    </source>
</evidence>
<dbReference type="Proteomes" id="UP001157946">
    <property type="component" value="Unassembled WGS sequence"/>
</dbReference>
<feature type="transmembrane region" description="Helical" evidence="7">
    <location>
        <begin position="226"/>
        <end position="252"/>
    </location>
</feature>
<feature type="transmembrane region" description="Helical" evidence="7">
    <location>
        <begin position="272"/>
        <end position="298"/>
    </location>
</feature>
<dbReference type="PANTHER" id="PTHR43163">
    <property type="entry name" value="DIPEPTIDE TRANSPORT SYSTEM PERMEASE PROTEIN DPPB-RELATED"/>
    <property type="match status" value="1"/>
</dbReference>
<dbReference type="CDD" id="cd06261">
    <property type="entry name" value="TM_PBP2"/>
    <property type="match status" value="1"/>
</dbReference>
<keyword evidence="6 7" id="KW-0472">Membrane</keyword>
<dbReference type="Pfam" id="PF19300">
    <property type="entry name" value="BPD_transp_1_N"/>
    <property type="match status" value="1"/>
</dbReference>